<organism evidence="1 2">
    <name type="scientific">Microseira wollei NIES-4236</name>
    <dbReference type="NCBI Taxonomy" id="2530354"/>
    <lineage>
        <taxon>Bacteria</taxon>
        <taxon>Bacillati</taxon>
        <taxon>Cyanobacteriota</taxon>
        <taxon>Cyanophyceae</taxon>
        <taxon>Oscillatoriophycideae</taxon>
        <taxon>Aerosakkonematales</taxon>
        <taxon>Aerosakkonemataceae</taxon>
        <taxon>Microseira</taxon>
    </lineage>
</organism>
<evidence type="ECO:0000313" key="2">
    <source>
        <dbReference type="Proteomes" id="UP001050975"/>
    </source>
</evidence>
<accession>A0AAV3XDY2</accession>
<dbReference type="RefSeq" id="WP_226586808.1">
    <property type="nucleotide sequence ID" value="NZ_BLAY01000098.1"/>
</dbReference>
<keyword evidence="2" id="KW-1185">Reference proteome</keyword>
<dbReference type="EMBL" id="BLAY01000098">
    <property type="protein sequence ID" value="GET40733.1"/>
    <property type="molecule type" value="Genomic_DNA"/>
</dbReference>
<gene>
    <name evidence="1" type="ORF">MiSe_55440</name>
</gene>
<reference evidence="1" key="1">
    <citation type="submission" date="2019-10" db="EMBL/GenBank/DDBJ databases">
        <title>Draft genome sequece of Microseira wollei NIES-4236.</title>
        <authorList>
            <person name="Yamaguchi H."/>
            <person name="Suzuki S."/>
            <person name="Kawachi M."/>
        </authorList>
    </citation>
    <scope>NUCLEOTIDE SEQUENCE</scope>
    <source>
        <strain evidence="1">NIES-4236</strain>
    </source>
</reference>
<sequence>MISGRFEERGKLIFEIELVTAYGKKLAVDVLLDTGFTTGYLAVHADDIEALGWPILTSEVEMLSSKRN</sequence>
<proteinExistence type="predicted"/>
<dbReference type="AlphaFoldDB" id="A0AAV3XDY2"/>
<comment type="caution">
    <text evidence="1">The sequence shown here is derived from an EMBL/GenBank/DDBJ whole genome shotgun (WGS) entry which is preliminary data.</text>
</comment>
<dbReference type="Proteomes" id="UP001050975">
    <property type="component" value="Unassembled WGS sequence"/>
</dbReference>
<name>A0AAV3XDY2_9CYAN</name>
<evidence type="ECO:0000313" key="1">
    <source>
        <dbReference type="EMBL" id="GET40733.1"/>
    </source>
</evidence>
<evidence type="ECO:0008006" key="3">
    <source>
        <dbReference type="Google" id="ProtNLM"/>
    </source>
</evidence>
<protein>
    <recommendedName>
        <fullName evidence="3">Aspartyl protease</fullName>
    </recommendedName>
</protein>